<protein>
    <submittedName>
        <fullName evidence="2">Uncharacterized protein</fullName>
    </submittedName>
</protein>
<gene>
    <name evidence="2" type="ORF">PGLA1383_LOCUS17896</name>
</gene>
<comment type="caution">
    <text evidence="2">The sequence shown here is derived from an EMBL/GenBank/DDBJ whole genome shotgun (WGS) entry which is preliminary data.</text>
</comment>
<dbReference type="AlphaFoldDB" id="A0A813EG57"/>
<proteinExistence type="predicted"/>
<feature type="signal peptide" evidence="1">
    <location>
        <begin position="1"/>
        <end position="32"/>
    </location>
</feature>
<sequence length="445" mass="48216">MLPLGGTGGLGCRLLLLASVVLLRGGADLASAQADQAEQELCVLVDLEQSDSSAMRAMQRTWAHNNTFFVDSRRLVPWQPLLLTLEVPPGLNLWRTWASRLPDSCQWVMKVPSTAFVNLASISQRLHCLLSEPSLQYLGVPQVLSMGLDEGSVPVADPAAGIVLHRKLLARVPAILDNCAANPDTAEVLALDDHVSLGACLWFAGVELHSWLDQADELILDQKTQGAMFPHPSVVEDPRSSYLRLMHHVAGEKLSQLQCMLIISGLEPGEFDQVQAMFAKSRRWFKNMACVPGGIMMPELTGIVISVHGKNRRKPVFSPVVRKAISEGFLSRAFEALEQGRSGGQSLQDAVSSPAALAQEWLDPQLGQGPAVERLGRGGHEVCIFVLSTVATEQHVADAAAVMRSWANPGSERPTGVEVFMMATGQVSQAPLDQEAMALMNLMNL</sequence>
<dbReference type="EMBL" id="CAJNNV010011238">
    <property type="protein sequence ID" value="CAE8599550.1"/>
    <property type="molecule type" value="Genomic_DNA"/>
</dbReference>
<reference evidence="2" key="1">
    <citation type="submission" date="2021-02" db="EMBL/GenBank/DDBJ databases">
        <authorList>
            <person name="Dougan E. K."/>
            <person name="Rhodes N."/>
            <person name="Thang M."/>
            <person name="Chan C."/>
        </authorList>
    </citation>
    <scope>NUCLEOTIDE SEQUENCE</scope>
</reference>
<evidence type="ECO:0000256" key="1">
    <source>
        <dbReference type="SAM" id="SignalP"/>
    </source>
</evidence>
<feature type="non-terminal residue" evidence="2">
    <location>
        <position position="445"/>
    </location>
</feature>
<feature type="non-terminal residue" evidence="2">
    <location>
        <position position="1"/>
    </location>
</feature>
<evidence type="ECO:0000313" key="3">
    <source>
        <dbReference type="Proteomes" id="UP000654075"/>
    </source>
</evidence>
<keyword evidence="3" id="KW-1185">Reference proteome</keyword>
<keyword evidence="1" id="KW-0732">Signal</keyword>
<feature type="chain" id="PRO_5032514675" evidence="1">
    <location>
        <begin position="33"/>
        <end position="445"/>
    </location>
</feature>
<accession>A0A813EG57</accession>
<name>A0A813EG57_POLGL</name>
<dbReference type="Proteomes" id="UP000654075">
    <property type="component" value="Unassembled WGS sequence"/>
</dbReference>
<evidence type="ECO:0000313" key="2">
    <source>
        <dbReference type="EMBL" id="CAE8599550.1"/>
    </source>
</evidence>
<organism evidence="2 3">
    <name type="scientific">Polarella glacialis</name>
    <name type="common">Dinoflagellate</name>
    <dbReference type="NCBI Taxonomy" id="89957"/>
    <lineage>
        <taxon>Eukaryota</taxon>
        <taxon>Sar</taxon>
        <taxon>Alveolata</taxon>
        <taxon>Dinophyceae</taxon>
        <taxon>Suessiales</taxon>
        <taxon>Suessiaceae</taxon>
        <taxon>Polarella</taxon>
    </lineage>
</organism>